<feature type="region of interest" description="Disordered" evidence="8">
    <location>
        <begin position="649"/>
        <end position="677"/>
    </location>
</feature>
<keyword evidence="3 7" id="KW-0175">Coiled coil</keyword>
<dbReference type="Gene3D" id="1.20.58.90">
    <property type="match status" value="1"/>
</dbReference>
<feature type="domain" description="Rho-GAP" evidence="9">
    <location>
        <begin position="157"/>
        <end position="346"/>
    </location>
</feature>
<feature type="compositionally biased region" description="Basic residues" evidence="8">
    <location>
        <begin position="649"/>
        <end position="669"/>
    </location>
</feature>
<dbReference type="InterPro" id="IPR000198">
    <property type="entry name" value="RhoGAP_dom"/>
</dbReference>
<feature type="compositionally biased region" description="Basic and acidic residues" evidence="8">
    <location>
        <begin position="418"/>
        <end position="431"/>
    </location>
</feature>
<dbReference type="Gene3D" id="1.10.555.10">
    <property type="entry name" value="Rho GTPase activation protein"/>
    <property type="match status" value="1"/>
</dbReference>
<evidence type="ECO:0000256" key="8">
    <source>
        <dbReference type="SAM" id="MobiDB-lite"/>
    </source>
</evidence>
<evidence type="ECO:0000256" key="6">
    <source>
        <dbReference type="ARBA" id="ARBA00032937"/>
    </source>
</evidence>
<evidence type="ECO:0000313" key="10">
    <source>
        <dbReference type="Proteomes" id="UP000694866"/>
    </source>
</evidence>
<dbReference type="InterPro" id="IPR049041">
    <property type="entry name" value="RalBP1-like_Ral-bd"/>
</dbReference>
<accession>A0A9R1TUT3</accession>
<feature type="compositionally biased region" description="Basic residues" evidence="8">
    <location>
        <begin position="129"/>
        <end position="138"/>
    </location>
</feature>
<dbReference type="Pfam" id="PF20924">
    <property type="entry name" value="RLIP76_Ral-bd"/>
    <property type="match status" value="1"/>
</dbReference>
<protein>
    <recommendedName>
        <fullName evidence="6">NOC3-like protein</fullName>
    </recommendedName>
    <alternativeName>
        <fullName evidence="5">Nucleolar complex-associated protein 3-like protein</fullName>
    </alternativeName>
</protein>
<evidence type="ECO:0000313" key="11">
    <source>
        <dbReference type="RefSeq" id="XP_011297136.1"/>
    </source>
</evidence>
<evidence type="ECO:0000256" key="4">
    <source>
        <dbReference type="ARBA" id="ARBA00023242"/>
    </source>
</evidence>
<name>A0A9R1TUT3_9HYME</name>
<dbReference type="InterPro" id="IPR016024">
    <property type="entry name" value="ARM-type_fold"/>
</dbReference>
<evidence type="ECO:0000256" key="2">
    <source>
        <dbReference type="ARBA" id="ARBA00007797"/>
    </source>
</evidence>
<evidence type="ECO:0000259" key="9">
    <source>
        <dbReference type="PROSITE" id="PS50238"/>
    </source>
</evidence>
<dbReference type="InterPro" id="IPR011501">
    <property type="entry name" value="Noc3_N"/>
</dbReference>
<dbReference type="PANTHER" id="PTHR14428">
    <property type="entry name" value="NUCLEOLAR COMPLEX PROTEIN 3"/>
    <property type="match status" value="1"/>
</dbReference>
<feature type="coiled-coil region" evidence="7">
    <location>
        <begin position="1090"/>
        <end position="1124"/>
    </location>
</feature>
<sequence>MDFESPDVEKEFPGLYASESARKSNESDFSDEGGHDKHLKKELLGGKKRDKKDKKDRGYATLEGESSADEDQETKSPSKSKKSKAFKFPSKKREKSREKEIKDKDKDENKDKEKKKREKDEKDKDKDKLKHKVKDRKKCKHGEEVADIGEAQPIFGVGLQAAVERSRCHDGVELPLVVRNCIDYLEEFGMTTESLYKIPGVKSKVQSFKKLYNQRETVNVQELEPAVAASLLILFLKELPEPVLESSGMISRFEQAASAKEVAQRESQLSQLVKQLPTCNRVLLAWVTLHLDHITVREKTTKMNAQTVAMTLSPVLQMSHRLLLALLCHCKSLFPDIILTKYIPPLPSGSANLPDEPESIALELVKQESLLAQIHMQMNAGFVTKSREEQLWEVQRIITQLKRKYKIAQKLEGQVQKSLDEDTRSNDEHHGNLQKSDQTHNSTETISSALKNPQNTEPKSNEQFKGNCDPTIPVGEVATQFTPIEERSHSSTNTIKMEKTDENSFIDPQISEATTEQVSLEKVRESLIYGELLNTETSLRTRIQQEKNEIKKLLNILAEKGPEKPISRDRTHSPNEAEMTVMIQLSKENQLLEKKMTTLIRSIIEEKDACVELKVQLAMHQLMESNTLQTKMQKPKSKKLKISKVKRTNQKRNKLSKQGKLKQRRHRTKTTQSMKQQNVEKIDPINNEESDQGEDLLEMVEKDDLKFLQSAISEKSYNLLRKIRLAEDPGERKGRKQKRKLKDENEELEDLYEDKVLNGSGNEERKKVRLMLPVKTKEGVIKKKIVEQDDEPETVNKLDDSQTEMDDNQEASDVDSDAGIGDIKIRSIDNDDVKDNVTTVELLACRNQVLKSRKLKIGILSSSLLENPQTKAHNFKVLLDFLDESNPEVCITVKKLTIVSLLEVFKDLLPAYSINTGTKEEGVRYKKETLELKNYEEILVRSYKNYLQKLERMAGALRRKRGDTRLIDNFQLELGQLAVSSLCQLLITHPYFNFSVNIGNFLIPLLDNRHEKIRQIIFQCFSQIFKDDKRGELSLSIVRKLNHYIKQHEQTVHPEIISVLLSLRIKDINLDAERKEEAKKKKLTSHKQRILALSKRERKKNKKLAEIEQEMLETKATENKMRKEKMLTEITSIVFTIYFRILKRTPNRRILSVCLEGLAKFAACINLEFYQDLVNAINALVNDGNLNQRDQLHCIQTVFTILSGQGCTLNIDPYVFYVHLYKQLFNIHAGKTQRDCRIVVDILHQVLIQRRKKVSQNRLIAFVKRIITISLQMQHHGTLGLLGLIKSIMQLNKNVDLLLDTDNTAGEGLYQPELDEPEYCNAHRSALWELVPLQRHYHSIVQKVSRYIACHVPATGDGTLPVEILKLSSSELYENYDPSDVAFNPVVPVPKKSSIPKQIKKWEFNSGEFEDYIKLIKSRSSSTHREFMDFSSEIL</sequence>
<feature type="compositionally biased region" description="Acidic residues" evidence="8">
    <location>
        <begin position="801"/>
        <end position="816"/>
    </location>
</feature>
<dbReference type="PROSITE" id="PS50238">
    <property type="entry name" value="RHOGAP"/>
    <property type="match status" value="1"/>
</dbReference>
<dbReference type="GO" id="GO:0007165">
    <property type="term" value="P:signal transduction"/>
    <property type="evidence" value="ECO:0007669"/>
    <property type="project" value="InterPro"/>
</dbReference>
<dbReference type="GO" id="GO:0003682">
    <property type="term" value="F:chromatin binding"/>
    <property type="evidence" value="ECO:0007669"/>
    <property type="project" value="TreeGrafter"/>
</dbReference>
<dbReference type="InterPro" id="IPR016903">
    <property type="entry name" value="Nucleolar_cplx-assoc_3"/>
</dbReference>
<dbReference type="Pfam" id="PF03914">
    <property type="entry name" value="CBF"/>
    <property type="match status" value="1"/>
</dbReference>
<dbReference type="KEGG" id="fas:105262928"/>
<feature type="coiled-coil region" evidence="7">
    <location>
        <begin position="731"/>
        <end position="758"/>
    </location>
</feature>
<dbReference type="InterPro" id="IPR005612">
    <property type="entry name" value="CCAAT-binding_factor"/>
</dbReference>
<comment type="similarity">
    <text evidence="2">Belongs to the CBF/MAK21 family.</text>
</comment>
<keyword evidence="4" id="KW-0539">Nucleus</keyword>
<feature type="region of interest" description="Disordered" evidence="8">
    <location>
        <begin position="413"/>
        <end position="474"/>
    </location>
</feature>
<gene>
    <name evidence="11" type="primary">LOC105262928</name>
</gene>
<evidence type="ECO:0000256" key="5">
    <source>
        <dbReference type="ARBA" id="ARBA00032701"/>
    </source>
</evidence>
<dbReference type="PANTHER" id="PTHR14428:SF5">
    <property type="entry name" value="NUCLEOLAR COMPLEX PROTEIN 3 HOMOLOG"/>
    <property type="match status" value="1"/>
</dbReference>
<comment type="subcellular location">
    <subcellularLocation>
        <location evidence="1">Nucleus</location>
        <location evidence="1">Nucleolus</location>
    </subcellularLocation>
</comment>
<feature type="compositionally biased region" description="Basic and acidic residues" evidence="8">
    <location>
        <begin position="20"/>
        <end position="58"/>
    </location>
</feature>
<proteinExistence type="inferred from homology"/>
<dbReference type="SMART" id="SM00324">
    <property type="entry name" value="RhoGAP"/>
    <property type="match status" value="1"/>
</dbReference>
<keyword evidence="10" id="KW-1185">Reference proteome</keyword>
<dbReference type="GeneID" id="105262928"/>
<evidence type="ECO:0000256" key="3">
    <source>
        <dbReference type="ARBA" id="ARBA00023054"/>
    </source>
</evidence>
<evidence type="ECO:0000256" key="1">
    <source>
        <dbReference type="ARBA" id="ARBA00004604"/>
    </source>
</evidence>
<dbReference type="Pfam" id="PF00620">
    <property type="entry name" value="RhoGAP"/>
    <property type="match status" value="1"/>
</dbReference>
<reference evidence="11" key="1">
    <citation type="submission" date="2025-08" db="UniProtKB">
        <authorList>
            <consortium name="RefSeq"/>
        </authorList>
    </citation>
    <scope>IDENTIFICATION</scope>
    <source>
        <strain evidence="11">USDA-PBARC FA_bdor</strain>
        <tissue evidence="11">Whole organism</tissue>
    </source>
</reference>
<feature type="region of interest" description="Disordered" evidence="8">
    <location>
        <begin position="788"/>
        <end position="816"/>
    </location>
</feature>
<dbReference type="Proteomes" id="UP000694866">
    <property type="component" value="Unplaced"/>
</dbReference>
<dbReference type="OrthoDB" id="10263597at2759"/>
<evidence type="ECO:0000256" key="7">
    <source>
        <dbReference type="SAM" id="Coils"/>
    </source>
</evidence>
<dbReference type="Pfam" id="PF07540">
    <property type="entry name" value="NOC3p"/>
    <property type="match status" value="1"/>
</dbReference>
<feature type="compositionally biased region" description="Polar residues" evidence="8">
    <location>
        <begin position="433"/>
        <end position="464"/>
    </location>
</feature>
<feature type="compositionally biased region" description="Basic and acidic residues" evidence="8">
    <location>
        <begin position="95"/>
        <end position="128"/>
    </location>
</feature>
<feature type="region of interest" description="Disordered" evidence="8">
    <location>
        <begin position="1"/>
        <end position="138"/>
    </location>
</feature>
<dbReference type="SUPFAM" id="SSF48350">
    <property type="entry name" value="GTPase activation domain, GAP"/>
    <property type="match status" value="1"/>
</dbReference>
<dbReference type="GO" id="GO:0005730">
    <property type="term" value="C:nucleolus"/>
    <property type="evidence" value="ECO:0007669"/>
    <property type="project" value="UniProtKB-SubCell"/>
</dbReference>
<organism evidence="10 11">
    <name type="scientific">Fopius arisanus</name>
    <dbReference type="NCBI Taxonomy" id="64838"/>
    <lineage>
        <taxon>Eukaryota</taxon>
        <taxon>Metazoa</taxon>
        <taxon>Ecdysozoa</taxon>
        <taxon>Arthropoda</taxon>
        <taxon>Hexapoda</taxon>
        <taxon>Insecta</taxon>
        <taxon>Pterygota</taxon>
        <taxon>Neoptera</taxon>
        <taxon>Endopterygota</taxon>
        <taxon>Hymenoptera</taxon>
        <taxon>Apocrita</taxon>
        <taxon>Ichneumonoidea</taxon>
        <taxon>Braconidae</taxon>
        <taxon>Opiinae</taxon>
        <taxon>Fopius</taxon>
    </lineage>
</organism>
<dbReference type="GO" id="GO:0006270">
    <property type="term" value="P:DNA replication initiation"/>
    <property type="evidence" value="ECO:0007669"/>
    <property type="project" value="TreeGrafter"/>
</dbReference>
<dbReference type="SUPFAM" id="SSF48371">
    <property type="entry name" value="ARM repeat"/>
    <property type="match status" value="1"/>
</dbReference>
<feature type="compositionally biased region" description="Basic residues" evidence="8">
    <location>
        <begin position="78"/>
        <end position="94"/>
    </location>
</feature>
<dbReference type="RefSeq" id="XP_011297136.1">
    <property type="nucleotide sequence ID" value="XM_011298834.1"/>
</dbReference>
<dbReference type="InterPro" id="IPR008936">
    <property type="entry name" value="Rho_GTPase_activation_prot"/>
</dbReference>